<evidence type="ECO:0000256" key="5">
    <source>
        <dbReference type="ARBA" id="ARBA00048391"/>
    </source>
</evidence>
<evidence type="ECO:0000256" key="2">
    <source>
        <dbReference type="ARBA" id="ARBA00022603"/>
    </source>
</evidence>
<dbReference type="Pfam" id="PF05175">
    <property type="entry name" value="MTS"/>
    <property type="match status" value="1"/>
</dbReference>
<evidence type="ECO:0000313" key="9">
    <source>
        <dbReference type="Proteomes" id="UP000327143"/>
    </source>
</evidence>
<proteinExistence type="predicted"/>
<evidence type="ECO:0000259" key="7">
    <source>
        <dbReference type="Pfam" id="PF05175"/>
    </source>
</evidence>
<dbReference type="InterPro" id="IPR029063">
    <property type="entry name" value="SAM-dependent_MTases_sf"/>
</dbReference>
<dbReference type="EMBL" id="CP023700">
    <property type="protein sequence ID" value="QEU84301.1"/>
    <property type="molecule type" value="Genomic_DNA"/>
</dbReference>
<keyword evidence="9" id="KW-1185">Reference proteome</keyword>
<dbReference type="NCBIfam" id="TIGR03704">
    <property type="entry name" value="PrmC_rel_meth"/>
    <property type="match status" value="1"/>
</dbReference>
<accession>A0ABX6AAD2</accession>
<dbReference type="Proteomes" id="UP000327143">
    <property type="component" value="Chromosome"/>
</dbReference>
<keyword evidence="3" id="KW-0808">Transferase</keyword>
<evidence type="ECO:0000256" key="6">
    <source>
        <dbReference type="SAM" id="MobiDB-lite"/>
    </source>
</evidence>
<evidence type="ECO:0000313" key="8">
    <source>
        <dbReference type="EMBL" id="QEU84301.1"/>
    </source>
</evidence>
<gene>
    <name evidence="8" type="ORF">CP969_06080</name>
</gene>
<evidence type="ECO:0000256" key="1">
    <source>
        <dbReference type="ARBA" id="ARBA00012771"/>
    </source>
</evidence>
<comment type="catalytic activity">
    <reaction evidence="5">
        <text>L-glutaminyl-[peptide chain release factor] + S-adenosyl-L-methionine = N(5)-methyl-L-glutaminyl-[peptide chain release factor] + S-adenosyl-L-homocysteine + H(+)</text>
        <dbReference type="Rhea" id="RHEA:42896"/>
        <dbReference type="Rhea" id="RHEA-COMP:10271"/>
        <dbReference type="Rhea" id="RHEA-COMP:10272"/>
        <dbReference type="ChEBI" id="CHEBI:15378"/>
        <dbReference type="ChEBI" id="CHEBI:30011"/>
        <dbReference type="ChEBI" id="CHEBI:57856"/>
        <dbReference type="ChEBI" id="CHEBI:59789"/>
        <dbReference type="ChEBI" id="CHEBI:61891"/>
        <dbReference type="EC" id="2.1.1.297"/>
    </reaction>
</comment>
<feature type="domain" description="Methyltransferase small" evidence="7">
    <location>
        <begin position="89"/>
        <end position="189"/>
    </location>
</feature>
<dbReference type="PANTHER" id="PTHR18895:SF74">
    <property type="entry name" value="MTRF1L RELEASE FACTOR GLUTAMINE METHYLTRANSFERASE"/>
    <property type="match status" value="1"/>
</dbReference>
<reference evidence="8 9" key="1">
    <citation type="submission" date="2017-09" db="EMBL/GenBank/DDBJ databases">
        <authorList>
            <person name="Lee N."/>
            <person name="Cho B.-K."/>
        </authorList>
    </citation>
    <scope>NUCLEOTIDE SEQUENCE [LARGE SCALE GENOMIC DNA]</scope>
    <source>
        <strain evidence="8 9">ATCC 39115</strain>
    </source>
</reference>
<keyword evidence="2" id="KW-0489">Methyltransferase</keyword>
<dbReference type="InterPro" id="IPR007848">
    <property type="entry name" value="Small_mtfrase_dom"/>
</dbReference>
<dbReference type="RefSeq" id="WP_078495452.1">
    <property type="nucleotide sequence ID" value="NZ_CP023700.1"/>
</dbReference>
<dbReference type="InterPro" id="IPR022446">
    <property type="entry name" value="MeTrfrase_put"/>
</dbReference>
<dbReference type="InterPro" id="IPR050320">
    <property type="entry name" value="N5-glutamine_MTase"/>
</dbReference>
<dbReference type="InterPro" id="IPR004556">
    <property type="entry name" value="HemK-like"/>
</dbReference>
<evidence type="ECO:0000256" key="4">
    <source>
        <dbReference type="ARBA" id="ARBA00022691"/>
    </source>
</evidence>
<name>A0ABX6AAD2_STRVD</name>
<sequence length="280" mass="28167">MPHTPSPPPSPVPSPPLSAAPPSSPASRAAVVAALRAAGCVFAEDEAELILAAAPSPDAAASMVERRAAGLPLELVVGWAGFLGRRIAVEPGVFVPRRRTEFLVEQALAQAPGAAVVVDLCCGSGAVGAALAAGLGEVELHAADIDPVAVRCARRNVADLGGQVHTGDLFEALPGGLRGRIDVLAANVPYVPTGEIGLLPAEARDHEPRVALDGGADGLDVLRRVAAGAPGWLAPGGCLLAETSRRQAPAAVAAFTGAGLRTRLAVSEERCAHVVIGVGP</sequence>
<dbReference type="EC" id="2.1.1.297" evidence="1"/>
<organism evidence="8 9">
    <name type="scientific">Streptomyces viridosporus T7A</name>
    <dbReference type="NCBI Taxonomy" id="665577"/>
    <lineage>
        <taxon>Bacteria</taxon>
        <taxon>Bacillati</taxon>
        <taxon>Actinomycetota</taxon>
        <taxon>Actinomycetes</taxon>
        <taxon>Kitasatosporales</taxon>
        <taxon>Streptomycetaceae</taxon>
        <taxon>Streptomyces</taxon>
    </lineage>
</organism>
<dbReference type="PANTHER" id="PTHR18895">
    <property type="entry name" value="HEMK METHYLTRANSFERASE"/>
    <property type="match status" value="1"/>
</dbReference>
<dbReference type="NCBIfam" id="TIGR00536">
    <property type="entry name" value="hemK_fam"/>
    <property type="match status" value="1"/>
</dbReference>
<evidence type="ECO:0000256" key="3">
    <source>
        <dbReference type="ARBA" id="ARBA00022679"/>
    </source>
</evidence>
<protein>
    <recommendedName>
        <fullName evidence="1">peptide chain release factor N(5)-glutamine methyltransferase</fullName>
        <ecNumber evidence="1">2.1.1.297</ecNumber>
    </recommendedName>
</protein>
<keyword evidence="4" id="KW-0949">S-adenosyl-L-methionine</keyword>
<feature type="region of interest" description="Disordered" evidence="6">
    <location>
        <begin position="1"/>
        <end position="24"/>
    </location>
</feature>
<dbReference type="Gene3D" id="3.40.50.150">
    <property type="entry name" value="Vaccinia Virus protein VP39"/>
    <property type="match status" value="1"/>
</dbReference>
<dbReference type="SUPFAM" id="SSF53335">
    <property type="entry name" value="S-adenosyl-L-methionine-dependent methyltransferases"/>
    <property type="match status" value="1"/>
</dbReference>